<accession>A0A9J5X6X9</accession>
<name>A0A9J5X6X9_SOLCO</name>
<organism evidence="2 3">
    <name type="scientific">Solanum commersonii</name>
    <name type="common">Commerson's wild potato</name>
    <name type="synonym">Commerson's nightshade</name>
    <dbReference type="NCBI Taxonomy" id="4109"/>
    <lineage>
        <taxon>Eukaryota</taxon>
        <taxon>Viridiplantae</taxon>
        <taxon>Streptophyta</taxon>
        <taxon>Embryophyta</taxon>
        <taxon>Tracheophyta</taxon>
        <taxon>Spermatophyta</taxon>
        <taxon>Magnoliopsida</taxon>
        <taxon>eudicotyledons</taxon>
        <taxon>Gunneridae</taxon>
        <taxon>Pentapetalae</taxon>
        <taxon>asterids</taxon>
        <taxon>lamiids</taxon>
        <taxon>Solanales</taxon>
        <taxon>Solanaceae</taxon>
        <taxon>Solanoideae</taxon>
        <taxon>Solaneae</taxon>
        <taxon>Solanum</taxon>
    </lineage>
</organism>
<dbReference type="Proteomes" id="UP000824120">
    <property type="component" value="Chromosome 10"/>
</dbReference>
<dbReference type="InterPro" id="IPR017451">
    <property type="entry name" value="F-box-assoc_interact_dom"/>
</dbReference>
<gene>
    <name evidence="2" type="ORF">H5410_053647</name>
</gene>
<feature type="domain" description="F-box associated beta-propeller type 3" evidence="1">
    <location>
        <begin position="1"/>
        <end position="66"/>
    </location>
</feature>
<evidence type="ECO:0000259" key="1">
    <source>
        <dbReference type="Pfam" id="PF08268"/>
    </source>
</evidence>
<evidence type="ECO:0000313" key="2">
    <source>
        <dbReference type="EMBL" id="KAG5583020.1"/>
    </source>
</evidence>
<dbReference type="AlphaFoldDB" id="A0A9J5X6X9"/>
<dbReference type="EMBL" id="JACXVP010000010">
    <property type="protein sequence ID" value="KAG5583020.1"/>
    <property type="molecule type" value="Genomic_DNA"/>
</dbReference>
<dbReference type="Pfam" id="PF08268">
    <property type="entry name" value="FBA_3"/>
    <property type="match status" value="1"/>
</dbReference>
<keyword evidence="3" id="KW-1185">Reference proteome</keyword>
<dbReference type="NCBIfam" id="TIGR01640">
    <property type="entry name" value="F_box_assoc_1"/>
    <property type="match status" value="1"/>
</dbReference>
<reference evidence="2 3" key="1">
    <citation type="submission" date="2020-09" db="EMBL/GenBank/DDBJ databases">
        <title>De no assembly of potato wild relative species, Solanum commersonii.</title>
        <authorList>
            <person name="Cho K."/>
        </authorList>
    </citation>
    <scope>NUCLEOTIDE SEQUENCE [LARGE SCALE GENOMIC DNA]</scope>
    <source>
        <strain evidence="2">LZ3.2</strain>
        <tissue evidence="2">Leaf</tissue>
    </source>
</reference>
<dbReference type="InterPro" id="IPR013187">
    <property type="entry name" value="F-box-assoc_dom_typ3"/>
</dbReference>
<evidence type="ECO:0000313" key="3">
    <source>
        <dbReference type="Proteomes" id="UP000824120"/>
    </source>
</evidence>
<sequence>MWNPSTRESILLPQPRFLLQNSDCMWGLGYDSTSGDYKILFINGEELPGGQILTLKSGSWRNIDKHTLVGLRVGWVERNMLVGVSVLDGMLCAYATYGHASNRAFEIWLASVEAIPKRFAEGEVLFWVKLIFHKMRHSVRTIYKRAIGYT</sequence>
<dbReference type="OrthoDB" id="591557at2759"/>
<proteinExistence type="predicted"/>
<protein>
    <recommendedName>
        <fullName evidence="1">F-box associated beta-propeller type 3 domain-containing protein</fullName>
    </recommendedName>
</protein>
<comment type="caution">
    <text evidence="2">The sequence shown here is derived from an EMBL/GenBank/DDBJ whole genome shotgun (WGS) entry which is preliminary data.</text>
</comment>